<dbReference type="InterPro" id="IPR003965">
    <property type="entry name" value="Fatty_acid_synthase"/>
</dbReference>
<sequence length="139" mass="14323">MNADVRLEVGTELPTARYELSRDDLRAYAEASGDRNPIHLDEVTARSVGLPDVIAHGMLTMGLAGTVVADWVGDPARVLSYGTKFTAPVVVPADAPAVVEVAGTVVALDEAAGTAEVDLVVTSAGAKVLTRARAVVALS</sequence>
<reference evidence="3 4" key="1">
    <citation type="submission" date="2024-07" db="EMBL/GenBank/DDBJ databases">
        <authorList>
            <person name="Thanompreechachai J."/>
            <person name="Duangmal K."/>
        </authorList>
    </citation>
    <scope>NUCLEOTIDE SEQUENCE [LARGE SCALE GENOMIC DNA]</scope>
    <source>
        <strain evidence="3 4">KCTC 19886</strain>
    </source>
</reference>
<dbReference type="RefSeq" id="WP_367636803.1">
    <property type="nucleotide sequence ID" value="NZ_JBFNQN010000003.1"/>
</dbReference>
<dbReference type="Gene3D" id="3.10.129.10">
    <property type="entry name" value="Hotdog Thioesterase"/>
    <property type="match status" value="1"/>
</dbReference>
<accession>A0ABV3P3L3</accession>
<evidence type="ECO:0000313" key="3">
    <source>
        <dbReference type="EMBL" id="MEW9264183.1"/>
    </source>
</evidence>
<evidence type="ECO:0000259" key="2">
    <source>
        <dbReference type="Pfam" id="PF01575"/>
    </source>
</evidence>
<keyword evidence="4" id="KW-1185">Reference proteome</keyword>
<dbReference type="InterPro" id="IPR029069">
    <property type="entry name" value="HotDog_dom_sf"/>
</dbReference>
<dbReference type="InterPro" id="IPR002539">
    <property type="entry name" value="MaoC-like_dom"/>
</dbReference>
<dbReference type="Proteomes" id="UP001555826">
    <property type="component" value="Unassembled WGS sequence"/>
</dbReference>
<feature type="domain" description="MaoC-like" evidence="2">
    <location>
        <begin position="11"/>
        <end position="115"/>
    </location>
</feature>
<proteinExistence type="inferred from homology"/>
<dbReference type="SUPFAM" id="SSF54637">
    <property type="entry name" value="Thioesterase/thiol ester dehydrase-isomerase"/>
    <property type="match status" value="1"/>
</dbReference>
<evidence type="ECO:0000313" key="4">
    <source>
        <dbReference type="Proteomes" id="UP001555826"/>
    </source>
</evidence>
<dbReference type="Pfam" id="PF01575">
    <property type="entry name" value="MaoC_dehydratas"/>
    <property type="match status" value="1"/>
</dbReference>
<dbReference type="PANTHER" id="PTHR43841:SF3">
    <property type="entry name" value="(3R)-HYDROXYACYL-ACP DEHYDRATASE SUBUNIT HADB"/>
    <property type="match status" value="1"/>
</dbReference>
<comment type="similarity">
    <text evidence="1">Belongs to the enoyl-CoA hydratase/isomerase family.</text>
</comment>
<dbReference type="PANTHER" id="PTHR43841">
    <property type="entry name" value="3-HYDROXYACYL-THIOESTER DEHYDRATASE HTDX-RELATED"/>
    <property type="match status" value="1"/>
</dbReference>
<protein>
    <submittedName>
        <fullName evidence="3">MaoC/PaaZ C-terminal domain-containing protein</fullName>
    </submittedName>
</protein>
<evidence type="ECO:0000256" key="1">
    <source>
        <dbReference type="ARBA" id="ARBA00005254"/>
    </source>
</evidence>
<organism evidence="3 4">
    <name type="scientific">Kineococcus endophyticus</name>
    <dbReference type="NCBI Taxonomy" id="1181883"/>
    <lineage>
        <taxon>Bacteria</taxon>
        <taxon>Bacillati</taxon>
        <taxon>Actinomycetota</taxon>
        <taxon>Actinomycetes</taxon>
        <taxon>Kineosporiales</taxon>
        <taxon>Kineosporiaceae</taxon>
        <taxon>Kineococcus</taxon>
    </lineage>
</organism>
<gene>
    <name evidence="3" type="ORF">AB1207_05460</name>
</gene>
<name>A0ABV3P3L3_9ACTN</name>
<comment type="caution">
    <text evidence="3">The sequence shown here is derived from an EMBL/GenBank/DDBJ whole genome shotgun (WGS) entry which is preliminary data.</text>
</comment>
<dbReference type="EMBL" id="JBFNQN010000003">
    <property type="protein sequence ID" value="MEW9264183.1"/>
    <property type="molecule type" value="Genomic_DNA"/>
</dbReference>
<dbReference type="PRINTS" id="PR01483">
    <property type="entry name" value="FASYNTHASE"/>
</dbReference>